<evidence type="ECO:0000313" key="2">
    <source>
        <dbReference type="Proteomes" id="UP000515514"/>
    </source>
</evidence>
<reference evidence="1 2" key="1">
    <citation type="submission" date="2020-04" db="EMBL/GenBank/DDBJ databases">
        <title>Genome sequence of Altibacter aquimarinus strain ALE3EI.</title>
        <authorList>
            <person name="Oh H.-M."/>
            <person name="Jang D."/>
        </authorList>
    </citation>
    <scope>NUCLEOTIDE SEQUENCE [LARGE SCALE GENOMIC DNA]</scope>
    <source>
        <strain evidence="1 2">ALE3EI</strain>
    </source>
</reference>
<sequence length="455" mass="51485">MRAYLTILGGLFAILFTFNSCKEDDNYTGLAIETEADFIQMLQYESVEIDVLLNDLNVPDDHILTVENSPNASIEVHQNGSIGDPQNVRIMYTPNSNFTGTDTFNYTVCDASATSCATETVTVEVLPASPVNFEIEEVPYPKLSDYNFFTGTMSDLIPVYGVVPFEPISALFSDYALKKRFLWMPGDVKARYVSDHEVLDLPNGAVLIKNFYYENVQPGNTKVLIETRLMIKKQEGWIFANYIWNESQTEAFYDLSGGFKNLSWLENGELKTVEYRIPAESQCFTCHKAEINSTPIGIKPQNINNQYIYDFGSENQLQHLVQMGYLEDNIPATINTVVDWQDTSKSLDLRVRSYFDVNCAHCHSDVKHCDYRPVRFAFNESGDPANLGVCIEPDTNIPPYTHIVNAGDPDTSVLFFRFSTTEEQYRMPLFGRTLVHEEAVELVAAWINSLSTNCD</sequence>
<dbReference type="Proteomes" id="UP000515514">
    <property type="component" value="Chromosome"/>
</dbReference>
<dbReference type="Pfam" id="PF17963">
    <property type="entry name" value="Big_9"/>
    <property type="match status" value="1"/>
</dbReference>
<dbReference type="AlphaFoldDB" id="A0A7G8PT77"/>
<dbReference type="Gene3D" id="2.60.40.3440">
    <property type="match status" value="1"/>
</dbReference>
<dbReference type="EMBL" id="CP052909">
    <property type="protein sequence ID" value="QNJ97543.1"/>
    <property type="molecule type" value="Genomic_DNA"/>
</dbReference>
<proteinExistence type="predicted"/>
<dbReference type="RefSeq" id="WP_233280003.1">
    <property type="nucleotide sequence ID" value="NZ_CP052909.1"/>
</dbReference>
<keyword evidence="2" id="KW-1185">Reference proteome</keyword>
<name>A0A7G8PT77_9FLAO</name>
<protein>
    <submittedName>
        <fullName evidence="1">Uncharacterized protein</fullName>
    </submittedName>
</protein>
<evidence type="ECO:0000313" key="1">
    <source>
        <dbReference type="EMBL" id="QNJ97543.1"/>
    </source>
</evidence>
<dbReference type="KEGG" id="alti:ALE3EI_0969"/>
<accession>A0A7G8PT77</accession>
<gene>
    <name evidence="1" type="ORF">ALE3EI_0969</name>
</gene>
<organism evidence="1 2">
    <name type="scientific">Constantimarinum furrinae</name>
    <dbReference type="NCBI Taxonomy" id="2562285"/>
    <lineage>
        <taxon>Bacteria</taxon>
        <taxon>Pseudomonadati</taxon>
        <taxon>Bacteroidota</taxon>
        <taxon>Flavobacteriia</taxon>
        <taxon>Flavobacteriales</taxon>
        <taxon>Flavobacteriaceae</taxon>
        <taxon>Altibacter/Constantimarinum group</taxon>
        <taxon>Constantimarinum</taxon>
    </lineage>
</organism>